<accession>A0A2S7U0L6</accession>
<name>A0A2S7U0L6_9BACT</name>
<dbReference type="GO" id="GO:0006355">
    <property type="term" value="P:regulation of DNA-templated transcription"/>
    <property type="evidence" value="ECO:0007669"/>
    <property type="project" value="InterPro"/>
</dbReference>
<organism evidence="1 2">
    <name type="scientific">Rubritalea profundi</name>
    <dbReference type="NCBI Taxonomy" id="1658618"/>
    <lineage>
        <taxon>Bacteria</taxon>
        <taxon>Pseudomonadati</taxon>
        <taxon>Verrucomicrobiota</taxon>
        <taxon>Verrucomicrobiia</taxon>
        <taxon>Verrucomicrobiales</taxon>
        <taxon>Rubritaleaceae</taxon>
        <taxon>Rubritalea</taxon>
    </lineage>
</organism>
<protein>
    <submittedName>
        <fullName evidence="1">CopG family transcriptional regulator</fullName>
    </submittedName>
</protein>
<sequence>MATKQAKRATIYLDPDLHRAVKIKAGLSSVTISELISEAIRDSLREDAADIKALESSKNEPSVSLEDVLKEFNLERLLK</sequence>
<dbReference type="InterPro" id="IPR010985">
    <property type="entry name" value="Ribbon_hlx_hlx"/>
</dbReference>
<dbReference type="SUPFAM" id="SSF47598">
    <property type="entry name" value="Ribbon-helix-helix"/>
    <property type="match status" value="1"/>
</dbReference>
<evidence type="ECO:0000313" key="1">
    <source>
        <dbReference type="EMBL" id="PQJ28548.1"/>
    </source>
</evidence>
<dbReference type="RefSeq" id="WP_105043046.1">
    <property type="nucleotide sequence ID" value="NZ_MQWA01000001.1"/>
</dbReference>
<dbReference type="EMBL" id="MQWA01000001">
    <property type="protein sequence ID" value="PQJ28548.1"/>
    <property type="molecule type" value="Genomic_DNA"/>
</dbReference>
<reference evidence="1 2" key="1">
    <citation type="submission" date="2016-12" db="EMBL/GenBank/DDBJ databases">
        <title>Study of bacterial adaptation to deep sea.</title>
        <authorList>
            <person name="Song J."/>
            <person name="Yoshizawa S."/>
            <person name="Kogure K."/>
        </authorList>
    </citation>
    <scope>NUCLEOTIDE SEQUENCE [LARGE SCALE GENOMIC DNA]</scope>
    <source>
        <strain evidence="1 2">SAORIC-165</strain>
    </source>
</reference>
<dbReference type="Proteomes" id="UP000239907">
    <property type="component" value="Unassembled WGS sequence"/>
</dbReference>
<dbReference type="CDD" id="cd21631">
    <property type="entry name" value="RHH_CopG_NikR-like"/>
    <property type="match status" value="1"/>
</dbReference>
<keyword evidence="2" id="KW-1185">Reference proteome</keyword>
<gene>
    <name evidence="1" type="ORF">BSZ32_08515</name>
</gene>
<proteinExistence type="predicted"/>
<dbReference type="AlphaFoldDB" id="A0A2S7U0L6"/>
<dbReference type="OrthoDB" id="573821at2"/>
<comment type="caution">
    <text evidence="1">The sequence shown here is derived from an EMBL/GenBank/DDBJ whole genome shotgun (WGS) entry which is preliminary data.</text>
</comment>
<evidence type="ECO:0000313" key="2">
    <source>
        <dbReference type="Proteomes" id="UP000239907"/>
    </source>
</evidence>
<dbReference type="Gene3D" id="1.10.1220.10">
    <property type="entry name" value="Met repressor-like"/>
    <property type="match status" value="1"/>
</dbReference>
<dbReference type="InterPro" id="IPR013321">
    <property type="entry name" value="Arc_rbn_hlx_hlx"/>
</dbReference>